<dbReference type="Gene3D" id="3.40.50.1820">
    <property type="entry name" value="alpha/beta hydrolase"/>
    <property type="match status" value="2"/>
</dbReference>
<protein>
    <recommendedName>
        <fullName evidence="6">Prolyl endopeptidase</fullName>
        <ecNumber evidence="6">3.4.21.-</ecNumber>
    </recommendedName>
</protein>
<dbReference type="PANTHER" id="PTHR11757">
    <property type="entry name" value="PROTEASE FAMILY S9A OLIGOPEPTIDASE"/>
    <property type="match status" value="1"/>
</dbReference>
<dbReference type="Pfam" id="PF00326">
    <property type="entry name" value="Peptidase_S9"/>
    <property type="match status" value="1"/>
</dbReference>
<feature type="domain" description="Peptidase S9A N-terminal" evidence="8">
    <location>
        <begin position="302"/>
        <end position="465"/>
    </location>
</feature>
<dbReference type="InterPro" id="IPR023302">
    <property type="entry name" value="Pept_S9A_N"/>
</dbReference>
<evidence type="ECO:0000256" key="2">
    <source>
        <dbReference type="ARBA" id="ARBA00022670"/>
    </source>
</evidence>
<proteinExistence type="inferred from homology"/>
<evidence type="ECO:0000313" key="9">
    <source>
        <dbReference type="EMBL" id="CAJ1407091.1"/>
    </source>
</evidence>
<evidence type="ECO:0000256" key="4">
    <source>
        <dbReference type="ARBA" id="ARBA00022825"/>
    </source>
</evidence>
<comment type="caution">
    <text evidence="9">The sequence shown here is derived from an EMBL/GenBank/DDBJ whole genome shotgun (WGS) entry which is preliminary data.</text>
</comment>
<dbReference type="EC" id="3.4.21.-" evidence="6"/>
<keyword evidence="3 6" id="KW-0378">Hydrolase</keyword>
<keyword evidence="2 6" id="KW-0645">Protease</keyword>
<name>A0AA36NJY6_9DINO</name>
<evidence type="ECO:0000313" key="10">
    <source>
        <dbReference type="Proteomes" id="UP001178507"/>
    </source>
</evidence>
<dbReference type="EMBL" id="CAUJNA010003658">
    <property type="protein sequence ID" value="CAJ1407091.1"/>
    <property type="molecule type" value="Genomic_DNA"/>
</dbReference>
<evidence type="ECO:0000256" key="1">
    <source>
        <dbReference type="ARBA" id="ARBA00005228"/>
    </source>
</evidence>
<dbReference type="InterPro" id="IPR002470">
    <property type="entry name" value="Peptidase_S9A"/>
</dbReference>
<organism evidence="9 10">
    <name type="scientific">Effrenium voratum</name>
    <dbReference type="NCBI Taxonomy" id="2562239"/>
    <lineage>
        <taxon>Eukaryota</taxon>
        <taxon>Sar</taxon>
        <taxon>Alveolata</taxon>
        <taxon>Dinophyceae</taxon>
        <taxon>Suessiales</taxon>
        <taxon>Symbiodiniaceae</taxon>
        <taxon>Effrenium</taxon>
    </lineage>
</organism>
<dbReference type="AlphaFoldDB" id="A0AA36NJY6"/>
<keyword evidence="10" id="KW-1185">Reference proteome</keyword>
<dbReference type="InterPro" id="IPR001375">
    <property type="entry name" value="Peptidase_S9_cat"/>
</dbReference>
<comment type="similarity">
    <text evidence="1 6">Belongs to the peptidase S9A family.</text>
</comment>
<comment type="function">
    <text evidence="5">Serine peptidase whose precise substrate specificity remains unclear. Does not cleave peptides after a arginine or lysine residue. Regulates trans-Golgi network morphology and sorting by regulating the membrane binding of the AP-1 complex. May play a role in the regulation of synaptic vesicle exocytosis.</text>
</comment>
<dbReference type="Proteomes" id="UP001178507">
    <property type="component" value="Unassembled WGS sequence"/>
</dbReference>
<reference evidence="9" key="1">
    <citation type="submission" date="2023-08" db="EMBL/GenBank/DDBJ databases">
        <authorList>
            <person name="Chen Y."/>
            <person name="Shah S."/>
            <person name="Dougan E. K."/>
            <person name="Thang M."/>
            <person name="Chan C."/>
        </authorList>
    </citation>
    <scope>NUCLEOTIDE SEQUENCE</scope>
</reference>
<dbReference type="PRINTS" id="PR00862">
    <property type="entry name" value="PROLIGOPTASE"/>
</dbReference>
<sequence length="867" mass="95751">MGGYAGEAVSLLKRCRSKGDQDPLVLEGQCFETPFLKLLPALKPAFPAIGAPRVSFPGQRRNVSGGASYAGVGKAIALVCLSRHRARRNASADAGPAPPTEMLEPKRLAVELQPPMPPLRPQEVLFGAVPGEDRGMEPPITRTDPFFWLRDDAHQNEEVQQLLEDEDAYCCRALSSLQSFSEELYKEMQSHEKESSVGIPSVQGSFAYYTRGCKQQPYGIHFRARVGQSGAPVPQDVAVPRYMNIAKRATGGGGLEASGCTGGFLVQPIGHGVSALSTWKSEVLAQAIDLQLVDEESVCGPEPSADHLFIAYGEDWEGNDSYRVSFSLGKRRSFHDTRKPEMEEAELVETDAKMNLDGSVLWEAEGHAAAWGPGERERVRRHVVGSPQSADTVVLEEKDFRDDRRFAVSICKSSDERFMIIQLLGGNAFVARSASSETAESYLLDLTARSDLVSVCPRQFGVHYEEFEALQDASVVNPKPKFQLGRRVHLDSLQSFEKFLALTGRQDGASCTATPKEAEAVKFHGEMAVSRSFVHTPRTRAAAQALFSVSLGQNDHFKTDTLRVHYTSYIVPGRDYAYHVPTREFKLIKESGPERYNPSLYRAERITSKHRQVPISLVYRADLHPQGLKGGPFPTILTGYGAYGACQDPGFDSNLLCLLDRGVVYAVAHVRGGGELGREWREEGRYLKVKNRFHDFIAADADTLLALGISQRSTLAAWGESSGGLLVAAAVNLRPELFKAMLLYVPFVDAVNTMSDPSIPLTCGEWEELGNPNQSETFYYMLEYSPYDNLRMHDYPAALVTASQNDTMVGYWEPLKYVSKLRRIKTDKNPVLLKVDFHAGHGGASNKAKSMREQAQHFAFLLDQLGV</sequence>
<evidence type="ECO:0000256" key="5">
    <source>
        <dbReference type="ARBA" id="ARBA00045448"/>
    </source>
</evidence>
<keyword evidence="4 6" id="KW-0720">Serine protease</keyword>
<evidence type="ECO:0000256" key="3">
    <source>
        <dbReference type="ARBA" id="ARBA00022801"/>
    </source>
</evidence>
<dbReference type="SUPFAM" id="SSF53474">
    <property type="entry name" value="alpha/beta-Hydrolases"/>
    <property type="match status" value="1"/>
</dbReference>
<dbReference type="InterPro" id="IPR051543">
    <property type="entry name" value="Serine_Peptidase_S9A"/>
</dbReference>
<dbReference type="Gene3D" id="2.130.10.120">
    <property type="entry name" value="Prolyl oligopeptidase, N-terminal domain"/>
    <property type="match status" value="2"/>
</dbReference>
<dbReference type="SUPFAM" id="SSF50993">
    <property type="entry name" value="Peptidase/esterase 'gauge' domain"/>
    <property type="match status" value="1"/>
</dbReference>
<accession>A0AA36NJY6</accession>
<dbReference type="GO" id="GO:0006508">
    <property type="term" value="P:proteolysis"/>
    <property type="evidence" value="ECO:0007669"/>
    <property type="project" value="UniProtKB-KW"/>
</dbReference>
<feature type="domain" description="Peptidase S9A N-terminal" evidence="8">
    <location>
        <begin position="138"/>
        <end position="225"/>
    </location>
</feature>
<evidence type="ECO:0000256" key="6">
    <source>
        <dbReference type="RuleBase" id="RU368024"/>
    </source>
</evidence>
<dbReference type="PANTHER" id="PTHR11757:SF19">
    <property type="entry name" value="PROLYL ENDOPEPTIDASE-LIKE"/>
    <property type="match status" value="1"/>
</dbReference>
<gene>
    <name evidence="9" type="ORF">EVOR1521_LOCUS28876</name>
</gene>
<dbReference type="GO" id="GO:0004252">
    <property type="term" value="F:serine-type endopeptidase activity"/>
    <property type="evidence" value="ECO:0007669"/>
    <property type="project" value="UniProtKB-UniRule"/>
</dbReference>
<evidence type="ECO:0000259" key="7">
    <source>
        <dbReference type="Pfam" id="PF00326"/>
    </source>
</evidence>
<dbReference type="Pfam" id="PF02897">
    <property type="entry name" value="Peptidase_S9_N"/>
    <property type="match status" value="2"/>
</dbReference>
<dbReference type="InterPro" id="IPR029058">
    <property type="entry name" value="AB_hydrolase_fold"/>
</dbReference>
<feature type="domain" description="Peptidase S9 prolyl oligopeptidase catalytic" evidence="7">
    <location>
        <begin position="650"/>
        <end position="866"/>
    </location>
</feature>
<evidence type="ECO:0000259" key="8">
    <source>
        <dbReference type="Pfam" id="PF02897"/>
    </source>
</evidence>